<dbReference type="HOGENOM" id="CLU_2967248_0_0_1"/>
<dbReference type="AlphaFoldDB" id="W4KPN2"/>
<dbReference type="EMBL" id="KI925454">
    <property type="protein sequence ID" value="ETW87778.1"/>
    <property type="molecule type" value="Genomic_DNA"/>
</dbReference>
<feature type="non-terminal residue" evidence="1">
    <location>
        <position position="59"/>
    </location>
</feature>
<organism evidence="1 2">
    <name type="scientific">Heterobasidion irregulare (strain TC 32-1)</name>
    <dbReference type="NCBI Taxonomy" id="747525"/>
    <lineage>
        <taxon>Eukaryota</taxon>
        <taxon>Fungi</taxon>
        <taxon>Dikarya</taxon>
        <taxon>Basidiomycota</taxon>
        <taxon>Agaricomycotina</taxon>
        <taxon>Agaricomycetes</taxon>
        <taxon>Russulales</taxon>
        <taxon>Bondarzewiaceae</taxon>
        <taxon>Heterobasidion</taxon>
        <taxon>Heterobasidion annosum species complex</taxon>
    </lineage>
</organism>
<sequence length="59" mass="6645">FALMIHSFAESGYPFQHIRYWYPCPRFLLSRISSTLYSSCPSIRLGGGCSKLGPWATVS</sequence>
<dbReference type="InParanoid" id="W4KPN2"/>
<proteinExistence type="predicted"/>
<name>W4KPN2_HETIT</name>
<dbReference type="GeneID" id="20668742"/>
<evidence type="ECO:0000313" key="1">
    <source>
        <dbReference type="EMBL" id="ETW87778.1"/>
    </source>
</evidence>
<feature type="non-terminal residue" evidence="1">
    <location>
        <position position="1"/>
    </location>
</feature>
<reference evidence="1 2" key="1">
    <citation type="journal article" date="2012" name="New Phytol.">
        <title>Insight into trade-off between wood decay and parasitism from the genome of a fungal forest pathogen.</title>
        <authorList>
            <person name="Olson A."/>
            <person name="Aerts A."/>
            <person name="Asiegbu F."/>
            <person name="Belbahri L."/>
            <person name="Bouzid O."/>
            <person name="Broberg A."/>
            <person name="Canback B."/>
            <person name="Coutinho P.M."/>
            <person name="Cullen D."/>
            <person name="Dalman K."/>
            <person name="Deflorio G."/>
            <person name="van Diepen L.T."/>
            <person name="Dunand C."/>
            <person name="Duplessis S."/>
            <person name="Durling M."/>
            <person name="Gonthier P."/>
            <person name="Grimwood J."/>
            <person name="Fossdal C.G."/>
            <person name="Hansson D."/>
            <person name="Henrissat B."/>
            <person name="Hietala A."/>
            <person name="Himmelstrand K."/>
            <person name="Hoffmeister D."/>
            <person name="Hogberg N."/>
            <person name="James T.Y."/>
            <person name="Karlsson M."/>
            <person name="Kohler A."/>
            <person name="Kues U."/>
            <person name="Lee Y.H."/>
            <person name="Lin Y.C."/>
            <person name="Lind M."/>
            <person name="Lindquist E."/>
            <person name="Lombard V."/>
            <person name="Lucas S."/>
            <person name="Lunden K."/>
            <person name="Morin E."/>
            <person name="Murat C."/>
            <person name="Park J."/>
            <person name="Raffaello T."/>
            <person name="Rouze P."/>
            <person name="Salamov A."/>
            <person name="Schmutz J."/>
            <person name="Solheim H."/>
            <person name="Stahlberg J."/>
            <person name="Velez H."/>
            <person name="de Vries R.P."/>
            <person name="Wiebenga A."/>
            <person name="Woodward S."/>
            <person name="Yakovlev I."/>
            <person name="Garbelotto M."/>
            <person name="Martin F."/>
            <person name="Grigoriev I.V."/>
            <person name="Stenlid J."/>
        </authorList>
    </citation>
    <scope>NUCLEOTIDE SEQUENCE [LARGE SCALE GENOMIC DNA]</scope>
    <source>
        <strain evidence="1 2">TC 32-1</strain>
    </source>
</reference>
<accession>W4KPN2</accession>
<dbReference type="Proteomes" id="UP000030671">
    <property type="component" value="Unassembled WGS sequence"/>
</dbReference>
<dbReference type="RefSeq" id="XP_009541641.1">
    <property type="nucleotide sequence ID" value="XM_009543346.2"/>
</dbReference>
<gene>
    <name evidence="1" type="ORF">HETIRDRAFT_234446</name>
</gene>
<protein>
    <submittedName>
        <fullName evidence="1">Uncharacterized protein</fullName>
    </submittedName>
</protein>
<keyword evidence="2" id="KW-1185">Reference proteome</keyword>
<evidence type="ECO:0000313" key="2">
    <source>
        <dbReference type="Proteomes" id="UP000030671"/>
    </source>
</evidence>
<dbReference type="KEGG" id="hir:HETIRDRAFT_234446"/>